<feature type="region of interest" description="Disordered" evidence="1">
    <location>
        <begin position="1"/>
        <end position="21"/>
    </location>
</feature>
<evidence type="ECO:0000313" key="2">
    <source>
        <dbReference type="EMBL" id="TVU00699.1"/>
    </source>
</evidence>
<dbReference type="Proteomes" id="UP000324897">
    <property type="component" value="Unassembled WGS sequence"/>
</dbReference>
<dbReference type="AlphaFoldDB" id="A0A5J9SP50"/>
<name>A0A5J9SP50_9POAL</name>
<feature type="region of interest" description="Disordered" evidence="1">
    <location>
        <begin position="103"/>
        <end position="144"/>
    </location>
</feature>
<evidence type="ECO:0000313" key="3">
    <source>
        <dbReference type="Proteomes" id="UP000324897"/>
    </source>
</evidence>
<accession>A0A5J9SP50</accession>
<protein>
    <submittedName>
        <fullName evidence="2">Uncharacterized protein</fullName>
    </submittedName>
</protein>
<keyword evidence="3" id="KW-1185">Reference proteome</keyword>
<dbReference type="EMBL" id="RWGY01000557">
    <property type="protein sequence ID" value="TVU00699.1"/>
    <property type="molecule type" value="Genomic_DNA"/>
</dbReference>
<gene>
    <name evidence="2" type="ORF">EJB05_53881</name>
</gene>
<dbReference type="Gramene" id="TVU00699">
    <property type="protein sequence ID" value="TVU00699"/>
    <property type="gene ID" value="EJB05_53881"/>
</dbReference>
<reference evidence="2 3" key="1">
    <citation type="journal article" date="2019" name="Sci. Rep.">
        <title>A high-quality genome of Eragrostis curvula grass provides insights into Poaceae evolution and supports new strategies to enhance forage quality.</title>
        <authorList>
            <person name="Carballo J."/>
            <person name="Santos B.A.C.M."/>
            <person name="Zappacosta D."/>
            <person name="Garbus I."/>
            <person name="Selva J.P."/>
            <person name="Gallo C.A."/>
            <person name="Diaz A."/>
            <person name="Albertini E."/>
            <person name="Caccamo M."/>
            <person name="Echenique V."/>
        </authorList>
    </citation>
    <scope>NUCLEOTIDE SEQUENCE [LARGE SCALE GENOMIC DNA]</scope>
    <source>
        <strain evidence="3">cv. Victoria</strain>
        <tissue evidence="2">Leaf</tissue>
    </source>
</reference>
<proteinExistence type="predicted"/>
<comment type="caution">
    <text evidence="2">The sequence shown here is derived from an EMBL/GenBank/DDBJ whole genome shotgun (WGS) entry which is preliminary data.</text>
</comment>
<evidence type="ECO:0000256" key="1">
    <source>
        <dbReference type="SAM" id="MobiDB-lite"/>
    </source>
</evidence>
<organism evidence="2 3">
    <name type="scientific">Eragrostis curvula</name>
    <name type="common">weeping love grass</name>
    <dbReference type="NCBI Taxonomy" id="38414"/>
    <lineage>
        <taxon>Eukaryota</taxon>
        <taxon>Viridiplantae</taxon>
        <taxon>Streptophyta</taxon>
        <taxon>Embryophyta</taxon>
        <taxon>Tracheophyta</taxon>
        <taxon>Spermatophyta</taxon>
        <taxon>Magnoliopsida</taxon>
        <taxon>Liliopsida</taxon>
        <taxon>Poales</taxon>
        <taxon>Poaceae</taxon>
        <taxon>PACMAD clade</taxon>
        <taxon>Chloridoideae</taxon>
        <taxon>Eragrostideae</taxon>
        <taxon>Eragrostidinae</taxon>
        <taxon>Eragrostis</taxon>
    </lineage>
</organism>
<feature type="non-terminal residue" evidence="2">
    <location>
        <position position="1"/>
    </location>
</feature>
<sequence>MATVPALHVRRPAPPHGHLARPVAPLERSYAFKCYTSATVEGSRLTKPKQSTAAPVRRTAGVELRVPGDGKEAQIREEVLVDVEAEEAGRVALVEAAEEGRVGGVAEPALGDEGGADERGGEADAEQDVAEEVVVAKNQRDRVR</sequence>